<dbReference type="KEGG" id="mabb:MASS_1060"/>
<sequence>MMSNLPERVTASMRAADVDRMRVAQLLSDAAAQGRLELSEFEQRLAKVYSANTYGELDQLSADLPDVATSPVRGQGSKPAPSTVLMAIMSGFERRGRWNVPGKLTSFALWGGGVLDLRYADFTSNEVEIRSFSIMGGQTILLPPEVNVDVRGVAVMGGFDHSASGNGVQGAPHVTVKGFSLWGGVNVKRKRRKRRESLEER</sequence>
<dbReference type="EMBL" id="CP004374">
    <property type="protein sequence ID" value="AGM27662.1"/>
    <property type="molecule type" value="Genomic_DNA"/>
</dbReference>
<dbReference type="PANTHER" id="PTHR40763">
    <property type="entry name" value="MEMBRANE PROTEIN-RELATED"/>
    <property type="match status" value="1"/>
</dbReference>
<feature type="domain" description="DUF1707" evidence="1">
    <location>
        <begin position="13"/>
        <end position="65"/>
    </location>
</feature>
<dbReference type="AlphaFoldDB" id="A0AB33A778"/>
<evidence type="ECO:0000313" key="2">
    <source>
        <dbReference type="EMBL" id="AGM27662.1"/>
    </source>
</evidence>
<protein>
    <recommendedName>
        <fullName evidence="1">DUF1707 domain-containing protein</fullName>
    </recommendedName>
</protein>
<name>A0AB33A778_9MYCO</name>
<organism evidence="2 3">
    <name type="scientific">Mycobacteroides abscessus subsp. bolletii 50594</name>
    <dbReference type="NCBI Taxonomy" id="1303024"/>
    <lineage>
        <taxon>Bacteria</taxon>
        <taxon>Bacillati</taxon>
        <taxon>Actinomycetota</taxon>
        <taxon>Actinomycetes</taxon>
        <taxon>Mycobacteriales</taxon>
        <taxon>Mycobacteriaceae</taxon>
        <taxon>Mycobacteroides</taxon>
        <taxon>Mycobacteroides abscessus</taxon>
    </lineage>
</organism>
<dbReference type="Proteomes" id="UP000013961">
    <property type="component" value="Chromosome"/>
</dbReference>
<dbReference type="Pfam" id="PF08044">
    <property type="entry name" value="DUF1707"/>
    <property type="match status" value="1"/>
</dbReference>
<evidence type="ECO:0000313" key="3">
    <source>
        <dbReference type="Proteomes" id="UP000013961"/>
    </source>
</evidence>
<dbReference type="PANTHER" id="PTHR40763:SF4">
    <property type="entry name" value="DUF1707 DOMAIN-CONTAINING PROTEIN"/>
    <property type="match status" value="1"/>
</dbReference>
<reference evidence="2 3" key="1">
    <citation type="journal article" date="2013" name="Genome Announc.">
        <title>Complete Genome Sequence of Mycobacterium massiliense Clinical Strain Asan 50594, Belonging to the Type II Genotype.</title>
        <authorList>
            <person name="Kim B.J."/>
            <person name="Kim B.R."/>
            <person name="Hong S.H."/>
            <person name="Seok S.H."/>
            <person name="Kook Y.H."/>
            <person name="Kim B.J."/>
        </authorList>
    </citation>
    <scope>NUCLEOTIDE SEQUENCE [LARGE SCALE GENOMIC DNA]</scope>
    <source>
        <strain evidence="2 3">50594</strain>
    </source>
</reference>
<dbReference type="InterPro" id="IPR012551">
    <property type="entry name" value="DUF1707_SHOCT-like"/>
</dbReference>
<gene>
    <name evidence="2" type="ORF">MASS_1060</name>
</gene>
<accession>A0AB33A778</accession>
<proteinExistence type="predicted"/>
<evidence type="ECO:0000259" key="1">
    <source>
        <dbReference type="Pfam" id="PF08044"/>
    </source>
</evidence>